<dbReference type="OrthoDB" id="7995869at2759"/>
<evidence type="ECO:0000256" key="2">
    <source>
        <dbReference type="SAM" id="Phobius"/>
    </source>
</evidence>
<dbReference type="Proteomes" id="UP000606786">
    <property type="component" value="Unassembled WGS sequence"/>
</dbReference>
<keyword evidence="2" id="KW-1133">Transmembrane helix</keyword>
<dbReference type="AlphaFoldDB" id="A0A811VES3"/>
<sequence>MDAFDKFYKLSRDNLFIVLKDKIGKTFPEEVSSCPIKYQHSENTEILTPALRDADQDTKCGCREDWLMIYAIGSALLVLTLFLAMILSLLLYKFYKRGPPILSGPQARALSNAHAQSQAAGSEPPCPQAVNKATYSTTQDKDCIVDMKGAQPTNAMNYCEPLSGASASTGTPLINTVNFIPPAMGPFGCQPCAQLYVPNKNACSRTQVDCAGSSGITEAQLVGGGTTKENGNGNGIPRAQGSPAIGHIPVSRKM</sequence>
<protein>
    <submittedName>
        <fullName evidence="3">(Mediterranean fruit fly) hypothetical protein</fullName>
    </submittedName>
</protein>
<gene>
    <name evidence="3" type="ORF">CCAP1982_LOCUS20789</name>
</gene>
<keyword evidence="2" id="KW-0472">Membrane</keyword>
<keyword evidence="2" id="KW-0812">Transmembrane</keyword>
<keyword evidence="4" id="KW-1185">Reference proteome</keyword>
<feature type="transmembrane region" description="Helical" evidence="2">
    <location>
        <begin position="67"/>
        <end position="92"/>
    </location>
</feature>
<accession>A0A811VES3</accession>
<reference evidence="3" key="1">
    <citation type="submission" date="2020-11" db="EMBL/GenBank/DDBJ databases">
        <authorList>
            <person name="Whitehead M."/>
        </authorList>
    </citation>
    <scope>NUCLEOTIDE SEQUENCE</scope>
    <source>
        <strain evidence="3">EGII</strain>
    </source>
</reference>
<name>A0A811VES3_CERCA</name>
<proteinExistence type="predicted"/>
<evidence type="ECO:0000313" key="3">
    <source>
        <dbReference type="EMBL" id="CAD7012682.1"/>
    </source>
</evidence>
<evidence type="ECO:0000256" key="1">
    <source>
        <dbReference type="SAM" id="MobiDB-lite"/>
    </source>
</evidence>
<evidence type="ECO:0000313" key="4">
    <source>
        <dbReference type="Proteomes" id="UP000606786"/>
    </source>
</evidence>
<organism evidence="3 4">
    <name type="scientific">Ceratitis capitata</name>
    <name type="common">Mediterranean fruit fly</name>
    <name type="synonym">Tephritis capitata</name>
    <dbReference type="NCBI Taxonomy" id="7213"/>
    <lineage>
        <taxon>Eukaryota</taxon>
        <taxon>Metazoa</taxon>
        <taxon>Ecdysozoa</taxon>
        <taxon>Arthropoda</taxon>
        <taxon>Hexapoda</taxon>
        <taxon>Insecta</taxon>
        <taxon>Pterygota</taxon>
        <taxon>Neoptera</taxon>
        <taxon>Endopterygota</taxon>
        <taxon>Diptera</taxon>
        <taxon>Brachycera</taxon>
        <taxon>Muscomorpha</taxon>
        <taxon>Tephritoidea</taxon>
        <taxon>Tephritidae</taxon>
        <taxon>Ceratitis</taxon>
        <taxon>Ceratitis</taxon>
    </lineage>
</organism>
<feature type="region of interest" description="Disordered" evidence="1">
    <location>
        <begin position="222"/>
        <end position="254"/>
    </location>
</feature>
<comment type="caution">
    <text evidence="3">The sequence shown here is derived from an EMBL/GenBank/DDBJ whole genome shotgun (WGS) entry which is preliminary data.</text>
</comment>
<dbReference type="EMBL" id="CAJHJT010000056">
    <property type="protein sequence ID" value="CAD7012682.1"/>
    <property type="molecule type" value="Genomic_DNA"/>
</dbReference>